<name>A0A5B7TTV3_9FLAO</name>
<dbReference type="InterPro" id="IPR021866">
    <property type="entry name" value="SpoIIAA-like"/>
</dbReference>
<organism evidence="1 2">
    <name type="scientific">Aureibaculum algae</name>
    <dbReference type="NCBI Taxonomy" id="2584122"/>
    <lineage>
        <taxon>Bacteria</taxon>
        <taxon>Pseudomonadati</taxon>
        <taxon>Bacteroidota</taxon>
        <taxon>Flavobacteriia</taxon>
        <taxon>Flavobacteriales</taxon>
        <taxon>Flavobacteriaceae</taxon>
        <taxon>Aureibaculum</taxon>
    </lineage>
</organism>
<keyword evidence="2" id="KW-1185">Reference proteome</keyword>
<dbReference type="Pfam" id="PF11964">
    <property type="entry name" value="SpoIIAA-like"/>
    <property type="match status" value="2"/>
</dbReference>
<evidence type="ECO:0000313" key="2">
    <source>
        <dbReference type="Proteomes" id="UP000306229"/>
    </source>
</evidence>
<dbReference type="Gene3D" id="3.40.50.10600">
    <property type="entry name" value="SpoIIaa-like domains"/>
    <property type="match status" value="2"/>
</dbReference>
<dbReference type="Proteomes" id="UP000306229">
    <property type="component" value="Chromosome"/>
</dbReference>
<dbReference type="OrthoDB" id="1447828at2"/>
<evidence type="ECO:0000313" key="1">
    <source>
        <dbReference type="EMBL" id="QCX38731.1"/>
    </source>
</evidence>
<protein>
    <submittedName>
        <fullName evidence="1">STAS/SEC14 domain-containing protein</fullName>
    </submittedName>
</protein>
<proteinExistence type="predicted"/>
<dbReference type="AlphaFoldDB" id="A0A5B7TTV3"/>
<accession>A0A5B7TTV3</accession>
<reference evidence="1 2" key="1">
    <citation type="submission" date="2019-05" db="EMBL/GenBank/DDBJ databases">
        <title>Algicella ahnfeltiae gen. nov., sp. nov., a novel marine bacterium of the family Flavobacteriaceae isolated from a red alga.</title>
        <authorList>
            <person name="Nedashkovskaya O.I."/>
            <person name="Kukhlevskiy A.D."/>
            <person name="Kim S.-G."/>
            <person name="Zhukova N.V."/>
            <person name="Mikhailov V.V."/>
        </authorList>
    </citation>
    <scope>NUCLEOTIDE SEQUENCE [LARGE SCALE GENOMIC DNA]</scope>
    <source>
        <strain evidence="1 2">10Alg115</strain>
    </source>
</reference>
<gene>
    <name evidence="1" type="ORF">FF125_09905</name>
</gene>
<dbReference type="SUPFAM" id="SSF52091">
    <property type="entry name" value="SpoIIaa-like"/>
    <property type="match status" value="2"/>
</dbReference>
<dbReference type="RefSeq" id="WP_138949622.1">
    <property type="nucleotide sequence ID" value="NZ_CP040749.1"/>
</dbReference>
<sequence length="243" mass="28453">METIKGTQLNLETTVSTIIEESINQKVIDRLYTEMKGVIDSNGEVNLIIQANDIKSIKNLKSFFSDIKDKWFVLKHLRKFAIVTDKDWIENLTEIVGVLTPKVELKEFDMVDMDEAIDWVNSPTINEKHGMAIWPKENFLHLIVYDKLTMIDYKILNRTMRDYEKEVSLLIQFLDFEGITLRAFLEDLKMGFSHYRKFKKIAIVPNKNIESLIKITNLVTPGIQFKSFDYHEMDIAAKWLNEI</sequence>
<dbReference type="InterPro" id="IPR038396">
    <property type="entry name" value="SpoIIAA-like_sf"/>
</dbReference>
<dbReference type="KEGG" id="fbe:FF125_09905"/>
<dbReference type="EMBL" id="CP040749">
    <property type="protein sequence ID" value="QCX38731.1"/>
    <property type="molecule type" value="Genomic_DNA"/>
</dbReference>
<dbReference type="InterPro" id="IPR036513">
    <property type="entry name" value="STAS_dom_sf"/>
</dbReference>